<dbReference type="Gene3D" id="2.30.280.10">
    <property type="entry name" value="SRA-YDG"/>
    <property type="match status" value="1"/>
</dbReference>
<evidence type="ECO:0000313" key="5">
    <source>
        <dbReference type="EMBL" id="KAG0650202.1"/>
    </source>
</evidence>
<organism evidence="5 6">
    <name type="scientific">Hyphodiscus hymeniophilus</name>
    <dbReference type="NCBI Taxonomy" id="353542"/>
    <lineage>
        <taxon>Eukaryota</taxon>
        <taxon>Fungi</taxon>
        <taxon>Dikarya</taxon>
        <taxon>Ascomycota</taxon>
        <taxon>Pezizomycotina</taxon>
        <taxon>Leotiomycetes</taxon>
        <taxon>Helotiales</taxon>
        <taxon>Hyphodiscaceae</taxon>
        <taxon>Hyphodiscus</taxon>
    </lineage>
</organism>
<feature type="domain" description="YDG" evidence="4">
    <location>
        <begin position="278"/>
        <end position="416"/>
    </location>
</feature>
<dbReference type="InterPro" id="IPR036987">
    <property type="entry name" value="SRA-YDG_sf"/>
</dbReference>
<evidence type="ECO:0000256" key="3">
    <source>
        <dbReference type="SAM" id="MobiDB-lite"/>
    </source>
</evidence>
<dbReference type="OrthoDB" id="2270193at2759"/>
<feature type="region of interest" description="Disordered" evidence="3">
    <location>
        <begin position="1"/>
        <end position="20"/>
    </location>
</feature>
<accession>A0A9P7AYG1</accession>
<dbReference type="PANTHER" id="PTHR14140:SF27">
    <property type="entry name" value="OS04G0289800 PROTEIN"/>
    <property type="match status" value="1"/>
</dbReference>
<gene>
    <name evidence="5" type="ORF">D0Z07_3312</name>
</gene>
<dbReference type="GO" id="GO:0016567">
    <property type="term" value="P:protein ubiquitination"/>
    <property type="evidence" value="ECO:0007669"/>
    <property type="project" value="TreeGrafter"/>
</dbReference>
<keyword evidence="1 2" id="KW-0539">Nucleus</keyword>
<dbReference type="InterPro" id="IPR003105">
    <property type="entry name" value="SRA_YDG"/>
</dbReference>
<feature type="compositionally biased region" description="Acidic residues" evidence="3">
    <location>
        <begin position="41"/>
        <end position="70"/>
    </location>
</feature>
<dbReference type="GO" id="GO:0005634">
    <property type="term" value="C:nucleus"/>
    <property type="evidence" value="ECO:0007669"/>
    <property type="project" value="UniProtKB-SubCell"/>
</dbReference>
<dbReference type="SUPFAM" id="SSF88697">
    <property type="entry name" value="PUA domain-like"/>
    <property type="match status" value="1"/>
</dbReference>
<reference evidence="5" key="1">
    <citation type="submission" date="2019-07" db="EMBL/GenBank/DDBJ databases">
        <title>Hyphodiscus hymeniophilus genome sequencing and assembly.</title>
        <authorList>
            <person name="Kramer G."/>
            <person name="Nodwell J."/>
        </authorList>
    </citation>
    <scope>NUCLEOTIDE SEQUENCE</scope>
    <source>
        <strain evidence="5">ATCC 34498</strain>
    </source>
</reference>
<evidence type="ECO:0000259" key="4">
    <source>
        <dbReference type="PROSITE" id="PS51015"/>
    </source>
</evidence>
<dbReference type="InterPro" id="IPR045134">
    <property type="entry name" value="UHRF1/2-like"/>
</dbReference>
<dbReference type="GO" id="GO:0044027">
    <property type="term" value="P:negative regulation of gene expression via chromosomal CpG island methylation"/>
    <property type="evidence" value="ECO:0007669"/>
    <property type="project" value="TreeGrafter"/>
</dbReference>
<comment type="subcellular location">
    <subcellularLocation>
        <location evidence="2">Nucleus</location>
    </subcellularLocation>
</comment>
<sequence>MEEELSLFVDSGNEPLDPVLDEADVDKATIDGEDVDKATVDGEDVDGEDVDGEDVDGEDVDREDVDEENVDKDNTDKDEQFEALLDSIVSDEIKTTSISDIWSAMASLQQSAKVLAVKLKSRDPEKIDAINDGYWKDLQKMLWAFRNIKEDMKLLQEKQAVVQGTLQKLIADPTFNFPSDFIMVAEFMMEKFQALNWGKPLAVPQIDDESDTESEDEKPAKKKRKTSATTQPPVTYLPPPNHPVFGANGIMRGILISQKAIKSYSISKEYTKTPSTVFGANGLNVGDWWPRQLAALRDGAHGNSVGGISGNEKDGCRSVVLSKGYEDRDIGDRILYSSVLKETLAAVRIDSGTKMLLRSIESSIPIRVLRGHRTSWVGAPPVGLRYDGLYQVVNSKEITTFEKGKAKAYCQFELVRLAGQAPINRAIPSAQQVRGFNQISQGY</sequence>
<dbReference type="Proteomes" id="UP000785200">
    <property type="component" value="Unassembled WGS sequence"/>
</dbReference>
<dbReference type="AlphaFoldDB" id="A0A9P7AYG1"/>
<dbReference type="GO" id="GO:0061630">
    <property type="term" value="F:ubiquitin protein ligase activity"/>
    <property type="evidence" value="ECO:0007669"/>
    <property type="project" value="TreeGrafter"/>
</dbReference>
<keyword evidence="6" id="KW-1185">Reference proteome</keyword>
<feature type="region of interest" description="Disordered" evidence="3">
    <location>
        <begin position="204"/>
        <end position="241"/>
    </location>
</feature>
<feature type="compositionally biased region" description="Acidic residues" evidence="3">
    <location>
        <begin position="206"/>
        <end position="216"/>
    </location>
</feature>
<dbReference type="SMART" id="SM00466">
    <property type="entry name" value="SRA"/>
    <property type="match status" value="1"/>
</dbReference>
<protein>
    <recommendedName>
        <fullName evidence="4">YDG domain-containing protein</fullName>
    </recommendedName>
</protein>
<dbReference type="EMBL" id="VNKQ01000006">
    <property type="protein sequence ID" value="KAG0650202.1"/>
    <property type="molecule type" value="Genomic_DNA"/>
</dbReference>
<dbReference type="PROSITE" id="PS51015">
    <property type="entry name" value="YDG"/>
    <property type="match status" value="1"/>
</dbReference>
<dbReference type="InterPro" id="IPR015947">
    <property type="entry name" value="PUA-like_sf"/>
</dbReference>
<evidence type="ECO:0000256" key="2">
    <source>
        <dbReference type="PROSITE-ProRule" id="PRU00358"/>
    </source>
</evidence>
<feature type="region of interest" description="Disordered" evidence="3">
    <location>
        <begin position="28"/>
        <end position="74"/>
    </location>
</feature>
<proteinExistence type="predicted"/>
<feature type="compositionally biased region" description="Basic and acidic residues" evidence="3">
    <location>
        <begin position="28"/>
        <end position="40"/>
    </location>
</feature>
<name>A0A9P7AYG1_9HELO</name>
<evidence type="ECO:0000313" key="6">
    <source>
        <dbReference type="Proteomes" id="UP000785200"/>
    </source>
</evidence>
<comment type="caution">
    <text evidence="5">The sequence shown here is derived from an EMBL/GenBank/DDBJ whole genome shotgun (WGS) entry which is preliminary data.</text>
</comment>
<evidence type="ECO:0000256" key="1">
    <source>
        <dbReference type="ARBA" id="ARBA00023242"/>
    </source>
</evidence>
<dbReference type="PANTHER" id="PTHR14140">
    <property type="entry name" value="E3 UBIQUITIN-PROTEIN LIGASE UHRF-RELATED"/>
    <property type="match status" value="1"/>
</dbReference>
<dbReference type="Pfam" id="PF02182">
    <property type="entry name" value="SAD_SRA"/>
    <property type="match status" value="1"/>
</dbReference>